<feature type="transmembrane region" description="Helical" evidence="1">
    <location>
        <begin position="20"/>
        <end position="37"/>
    </location>
</feature>
<dbReference type="EMBL" id="JBDFQZ010000009">
    <property type="protein sequence ID" value="KAK9689898.1"/>
    <property type="molecule type" value="Genomic_DNA"/>
</dbReference>
<organism evidence="2 3">
    <name type="scientific">Saponaria officinalis</name>
    <name type="common">Common soapwort</name>
    <name type="synonym">Lychnis saponaria</name>
    <dbReference type="NCBI Taxonomy" id="3572"/>
    <lineage>
        <taxon>Eukaryota</taxon>
        <taxon>Viridiplantae</taxon>
        <taxon>Streptophyta</taxon>
        <taxon>Embryophyta</taxon>
        <taxon>Tracheophyta</taxon>
        <taxon>Spermatophyta</taxon>
        <taxon>Magnoliopsida</taxon>
        <taxon>eudicotyledons</taxon>
        <taxon>Gunneridae</taxon>
        <taxon>Pentapetalae</taxon>
        <taxon>Caryophyllales</taxon>
        <taxon>Caryophyllaceae</taxon>
        <taxon>Caryophylleae</taxon>
        <taxon>Saponaria</taxon>
    </lineage>
</organism>
<gene>
    <name evidence="2" type="ORF">RND81_09G089300</name>
</gene>
<evidence type="ECO:0000313" key="2">
    <source>
        <dbReference type="EMBL" id="KAK9689898.1"/>
    </source>
</evidence>
<keyword evidence="1" id="KW-0812">Transmembrane</keyword>
<dbReference type="Proteomes" id="UP001443914">
    <property type="component" value="Unassembled WGS sequence"/>
</dbReference>
<name>A0AAW1IK71_SAPOF</name>
<keyword evidence="1" id="KW-1133">Transmembrane helix</keyword>
<dbReference type="Pfam" id="PF11833">
    <property type="entry name" value="CPP1-like"/>
    <property type="match status" value="1"/>
</dbReference>
<dbReference type="PANTHER" id="PTHR33372">
    <property type="match status" value="1"/>
</dbReference>
<dbReference type="InterPro" id="IPR021788">
    <property type="entry name" value="CPP1-like"/>
</dbReference>
<dbReference type="PANTHER" id="PTHR33372:SF2">
    <property type="entry name" value="PROTEIN CHAPERONE-LIKE PROTEIN OF POR1, CHLOROPLASTIC"/>
    <property type="match status" value="1"/>
</dbReference>
<keyword evidence="3" id="KW-1185">Reference proteome</keyword>
<accession>A0AAW1IK71</accession>
<proteinExistence type="predicted"/>
<feature type="transmembrane region" description="Helical" evidence="1">
    <location>
        <begin position="175"/>
        <end position="195"/>
    </location>
</feature>
<comment type="caution">
    <text evidence="2">The sequence shown here is derived from an EMBL/GenBank/DDBJ whole genome shotgun (WGS) entry which is preliminary data.</text>
</comment>
<protein>
    <submittedName>
        <fullName evidence="2">Uncharacterized protein</fullName>
    </submittedName>
</protein>
<feature type="transmembrane region" description="Helical" evidence="1">
    <location>
        <begin position="232"/>
        <end position="257"/>
    </location>
</feature>
<dbReference type="AlphaFoldDB" id="A0AAW1IK71"/>
<feature type="transmembrane region" description="Helical" evidence="1">
    <location>
        <begin position="147"/>
        <end position="169"/>
    </location>
</feature>
<sequence>MVAALLTNPNFSSSLLSLKLRLWISLFGCFVVEFAQIRRVQRFCNTFELRLFPSLNELSKQLQNVYNGNVPTFPRVKVWDPYKRLGISPYESEEEIWSSHNFLAEQYAGDERSVESIEAAFEKLLMKSFWERKRTKINLKTRLKSKLPATVIILRRLFLLMFMTAWSIMNSAEGGPAFHFSLVTCALTSWVFSVISRVSVLKFDPPICCLNSSSLMEAVNLIYLYGISGPRLWLFGSLVAGWLSGSILGPMVLASILPTTWTLELLTSLFAFLSLFVGCTFLK</sequence>
<dbReference type="GO" id="GO:0031969">
    <property type="term" value="C:chloroplast membrane"/>
    <property type="evidence" value="ECO:0007669"/>
    <property type="project" value="TreeGrafter"/>
</dbReference>
<evidence type="ECO:0000313" key="3">
    <source>
        <dbReference type="Proteomes" id="UP001443914"/>
    </source>
</evidence>
<reference evidence="2" key="1">
    <citation type="submission" date="2024-03" db="EMBL/GenBank/DDBJ databases">
        <title>WGS assembly of Saponaria officinalis var. Norfolk2.</title>
        <authorList>
            <person name="Jenkins J."/>
            <person name="Shu S."/>
            <person name="Grimwood J."/>
            <person name="Barry K."/>
            <person name="Goodstein D."/>
            <person name="Schmutz J."/>
            <person name="Leebens-Mack J."/>
            <person name="Osbourn A."/>
        </authorList>
    </citation>
    <scope>NUCLEOTIDE SEQUENCE [LARGE SCALE GENOMIC DNA]</scope>
    <source>
        <strain evidence="2">JIC</strain>
    </source>
</reference>
<feature type="transmembrane region" description="Helical" evidence="1">
    <location>
        <begin position="263"/>
        <end position="282"/>
    </location>
</feature>
<evidence type="ECO:0000256" key="1">
    <source>
        <dbReference type="SAM" id="Phobius"/>
    </source>
</evidence>
<keyword evidence="1" id="KW-0472">Membrane</keyword>